<gene>
    <name evidence="4" type="ORF">TRIVIDRAFT_141703</name>
</gene>
<dbReference type="Proteomes" id="UP000007115">
    <property type="component" value="Unassembled WGS sequence"/>
</dbReference>
<dbReference type="VEuPathDB" id="FungiDB:TRIVIDRAFT_141703"/>
<dbReference type="Pfam" id="PF22939">
    <property type="entry name" value="WHD_GPIID"/>
    <property type="match status" value="1"/>
</dbReference>
<accession>G9MGL5</accession>
<dbReference type="PROSITE" id="PS50088">
    <property type="entry name" value="ANK_REPEAT"/>
    <property type="match status" value="3"/>
</dbReference>
<dbReference type="InterPro" id="IPR036770">
    <property type="entry name" value="Ankyrin_rpt-contain_sf"/>
</dbReference>
<dbReference type="Gene3D" id="3.40.50.300">
    <property type="entry name" value="P-loop containing nucleotide triphosphate hydrolases"/>
    <property type="match status" value="1"/>
</dbReference>
<dbReference type="PROSITE" id="PS50837">
    <property type="entry name" value="NACHT"/>
    <property type="match status" value="1"/>
</dbReference>
<dbReference type="OrthoDB" id="194358at2759"/>
<dbReference type="InParanoid" id="G9MGL5"/>
<organism evidence="4 5">
    <name type="scientific">Hypocrea virens (strain Gv29-8 / FGSC 10586)</name>
    <name type="common">Gliocladium virens</name>
    <name type="synonym">Trichoderma virens</name>
    <dbReference type="NCBI Taxonomy" id="413071"/>
    <lineage>
        <taxon>Eukaryota</taxon>
        <taxon>Fungi</taxon>
        <taxon>Dikarya</taxon>
        <taxon>Ascomycota</taxon>
        <taxon>Pezizomycotina</taxon>
        <taxon>Sordariomycetes</taxon>
        <taxon>Hypocreomycetidae</taxon>
        <taxon>Hypocreales</taxon>
        <taxon>Hypocreaceae</taxon>
        <taxon>Trichoderma</taxon>
    </lineage>
</organism>
<dbReference type="InterPro" id="IPR054471">
    <property type="entry name" value="GPIID_WHD"/>
</dbReference>
<keyword evidence="5" id="KW-1185">Reference proteome</keyword>
<dbReference type="Pfam" id="PF12796">
    <property type="entry name" value="Ank_2"/>
    <property type="match status" value="3"/>
</dbReference>
<dbReference type="InterPro" id="IPR002110">
    <property type="entry name" value="Ankyrin_rpt"/>
</dbReference>
<proteinExistence type="predicted"/>
<evidence type="ECO:0000313" key="5">
    <source>
        <dbReference type="Proteomes" id="UP000007115"/>
    </source>
</evidence>
<feature type="domain" description="NACHT" evidence="3">
    <location>
        <begin position="88"/>
        <end position="237"/>
    </location>
</feature>
<dbReference type="InterPro" id="IPR007111">
    <property type="entry name" value="NACHT_NTPase"/>
</dbReference>
<protein>
    <recommendedName>
        <fullName evidence="3">NACHT domain-containing protein</fullName>
    </recommendedName>
</protein>
<dbReference type="OMA" id="KESTICY"/>
<dbReference type="PANTHER" id="PTHR10039">
    <property type="entry name" value="AMELOGENIN"/>
    <property type="match status" value="1"/>
</dbReference>
<reference evidence="4 5" key="1">
    <citation type="journal article" date="2011" name="Genome Biol.">
        <title>Comparative genome sequence analysis underscores mycoparasitism as the ancestral life style of Trichoderma.</title>
        <authorList>
            <person name="Kubicek C.P."/>
            <person name="Herrera-Estrella A."/>
            <person name="Seidl-Seiboth V."/>
            <person name="Martinez D.A."/>
            <person name="Druzhinina I.S."/>
            <person name="Thon M."/>
            <person name="Zeilinger S."/>
            <person name="Casas-Flores S."/>
            <person name="Horwitz B.A."/>
            <person name="Mukherjee P.K."/>
            <person name="Mukherjee M."/>
            <person name="Kredics L."/>
            <person name="Alcaraz L.D."/>
            <person name="Aerts A."/>
            <person name="Antal Z."/>
            <person name="Atanasova L."/>
            <person name="Cervantes-Badillo M.G."/>
            <person name="Challacombe J."/>
            <person name="Chertkov O."/>
            <person name="McCluskey K."/>
            <person name="Coulpier F."/>
            <person name="Deshpande N."/>
            <person name="von Doehren H."/>
            <person name="Ebbole D.J."/>
            <person name="Esquivel-Naranjo E.U."/>
            <person name="Fekete E."/>
            <person name="Flipphi M."/>
            <person name="Glaser F."/>
            <person name="Gomez-Rodriguez E.Y."/>
            <person name="Gruber S."/>
            <person name="Han C."/>
            <person name="Henrissat B."/>
            <person name="Hermosa R."/>
            <person name="Hernandez-Onate M."/>
            <person name="Karaffa L."/>
            <person name="Kosti I."/>
            <person name="Le Crom S."/>
            <person name="Lindquist E."/>
            <person name="Lucas S."/>
            <person name="Luebeck M."/>
            <person name="Luebeck P.S."/>
            <person name="Margeot A."/>
            <person name="Metz B."/>
            <person name="Misra M."/>
            <person name="Nevalainen H."/>
            <person name="Omann M."/>
            <person name="Packer N."/>
            <person name="Perrone G."/>
            <person name="Uresti-Rivera E.E."/>
            <person name="Salamov A."/>
            <person name="Schmoll M."/>
            <person name="Seiboth B."/>
            <person name="Shapiro H."/>
            <person name="Sukno S."/>
            <person name="Tamayo-Ramos J.A."/>
            <person name="Tisch D."/>
            <person name="Wiest A."/>
            <person name="Wilkinson H.H."/>
            <person name="Zhang M."/>
            <person name="Coutinho P.M."/>
            <person name="Kenerley C.M."/>
            <person name="Monte E."/>
            <person name="Baker S.E."/>
            <person name="Grigoriev I.V."/>
        </authorList>
    </citation>
    <scope>NUCLEOTIDE SEQUENCE [LARGE SCALE GENOMIC DNA]</scope>
    <source>
        <strain evidence="5">Gv29-8 / FGSC 10586</strain>
    </source>
</reference>
<dbReference type="InterPro" id="IPR027417">
    <property type="entry name" value="P-loop_NTPase"/>
</dbReference>
<evidence type="ECO:0000313" key="4">
    <source>
        <dbReference type="EMBL" id="EHK26662.1"/>
    </source>
</evidence>
<name>G9MGL5_HYPVG</name>
<dbReference type="Gene3D" id="1.25.40.20">
    <property type="entry name" value="Ankyrin repeat-containing domain"/>
    <property type="match status" value="2"/>
</dbReference>
<dbReference type="SUPFAM" id="SSF48403">
    <property type="entry name" value="Ankyrin repeat"/>
    <property type="match status" value="1"/>
</dbReference>
<feature type="non-terminal residue" evidence="4">
    <location>
        <position position="745"/>
    </location>
</feature>
<feature type="repeat" description="ANK" evidence="2">
    <location>
        <begin position="623"/>
        <end position="655"/>
    </location>
</feature>
<keyword evidence="2" id="KW-0040">ANK repeat</keyword>
<sequence>MYLHNITASSEEQSPHRSALYPQHGLGREVEAHRDPIRKAKELDILRKLYKSQYEDRKDRNPIRTEGTCEWFVAHRLFREWQENKESTTLWVSADPGCGKSVLAKHLIDSVLPSTASRTTCYFFFKDDFEDQRSVVSALCCILHQLFKQNRTLLTEAILEQFEIYMEDITGSFSKLWSTLLSAVKDNNAGEIVCILDAVDECEESGRSQLAEALYALYRHKKNSKDSNLKFLLTSRPYISIRHGFKRPDIPQLAVIHLSGENDIEMAKISQEIDIFIQSKVQLVKKRLKLTNSERDLLLRELMRIPNRTYLWVHLTLDLIQDDPNLDEVGIFGATSHLPRSVEEAYERILSRSRDLKEAKKLLHIVVAASRPLTLKEMNFALALRNNHRSYNNFKLKSEERFQENVRDLCGLFVVVVDSKIYLLHQTAKEFLVQDDQTNAIKRTNLDLEWKHSLRPQESHGILAEICIRHLLFVEFEAESFSPNAKHTFLDYSAKHWTTHLRESRIDVKNSPFSISILRLCDTTSSSCLSWLRIYWSGTNTDFPGDFTPLMTASYFGLTEVMKCLYKLDNAELNLQDDTYGRSALSWAAGNGFHGAVKLLISRWRGFRLLSRVGARVDSVDRDGLTPLSHAILNSHVAAAKLLLKAGARVDTKDGIGGTPLSYAICNGHEQIIKLMFKKKTNINTEEDISTPLLLSAAEKGREDIVKLLLDRGLVDPNTVNTYGQTPLSLAIMNHHITVAKLLIE</sequence>
<comment type="caution">
    <text evidence="4">The sequence shown here is derived from an EMBL/GenBank/DDBJ whole genome shotgun (WGS) entry which is preliminary data.</text>
</comment>
<evidence type="ECO:0000259" key="3">
    <source>
        <dbReference type="PROSITE" id="PS50837"/>
    </source>
</evidence>
<dbReference type="SUPFAM" id="SSF52540">
    <property type="entry name" value="P-loop containing nucleoside triphosphate hydrolases"/>
    <property type="match status" value="1"/>
</dbReference>
<dbReference type="Pfam" id="PF24883">
    <property type="entry name" value="NPHP3_N"/>
    <property type="match status" value="1"/>
</dbReference>
<dbReference type="HOGENOM" id="CLU_000288_34_7_1"/>
<keyword evidence="1" id="KW-0677">Repeat</keyword>
<dbReference type="PROSITE" id="PS50297">
    <property type="entry name" value="ANK_REP_REGION"/>
    <property type="match status" value="2"/>
</dbReference>
<dbReference type="eggNOG" id="KOG0504">
    <property type="taxonomic scope" value="Eukaryota"/>
</dbReference>
<evidence type="ECO:0000256" key="1">
    <source>
        <dbReference type="ARBA" id="ARBA00022737"/>
    </source>
</evidence>
<dbReference type="GeneID" id="25787846"/>
<dbReference type="SMART" id="SM00248">
    <property type="entry name" value="ANK"/>
    <property type="match status" value="5"/>
</dbReference>
<dbReference type="EMBL" id="ABDF02000002">
    <property type="protein sequence ID" value="EHK26662.1"/>
    <property type="molecule type" value="Genomic_DNA"/>
</dbReference>
<dbReference type="InterPro" id="IPR056884">
    <property type="entry name" value="NPHP3-like_N"/>
</dbReference>
<evidence type="ECO:0000256" key="2">
    <source>
        <dbReference type="PROSITE-ProRule" id="PRU00023"/>
    </source>
</evidence>
<feature type="repeat" description="ANK" evidence="2">
    <location>
        <begin position="656"/>
        <end position="688"/>
    </location>
</feature>
<feature type="repeat" description="ANK" evidence="2">
    <location>
        <begin position="723"/>
        <end position="745"/>
    </location>
</feature>
<dbReference type="STRING" id="413071.G9MGL5"/>
<dbReference type="AlphaFoldDB" id="G9MGL5"/>
<dbReference type="RefSeq" id="XP_013960860.1">
    <property type="nucleotide sequence ID" value="XM_014105385.1"/>
</dbReference>